<dbReference type="EMBL" id="AZIM01001124">
    <property type="protein sequence ID" value="ETE68004.1"/>
    <property type="molecule type" value="Genomic_DNA"/>
</dbReference>
<reference evidence="2 3" key="1">
    <citation type="journal article" date="2013" name="Proc. Natl. Acad. Sci. U.S.A.">
        <title>The king cobra genome reveals dynamic gene evolution and adaptation in the snake venom system.</title>
        <authorList>
            <person name="Vonk F.J."/>
            <person name="Casewell N.R."/>
            <person name="Henkel C.V."/>
            <person name="Heimberg A.M."/>
            <person name="Jansen H.J."/>
            <person name="McCleary R.J."/>
            <person name="Kerkkamp H.M."/>
            <person name="Vos R.A."/>
            <person name="Guerreiro I."/>
            <person name="Calvete J.J."/>
            <person name="Wuster W."/>
            <person name="Woods A.E."/>
            <person name="Logan J.M."/>
            <person name="Harrison R.A."/>
            <person name="Castoe T.A."/>
            <person name="de Koning A.P."/>
            <person name="Pollock D.D."/>
            <person name="Yandell M."/>
            <person name="Calderon D."/>
            <person name="Renjifo C."/>
            <person name="Currier R.B."/>
            <person name="Salgado D."/>
            <person name="Pla D."/>
            <person name="Sanz L."/>
            <person name="Hyder A.S."/>
            <person name="Ribeiro J.M."/>
            <person name="Arntzen J.W."/>
            <person name="van den Thillart G.E."/>
            <person name="Boetzer M."/>
            <person name="Pirovano W."/>
            <person name="Dirks R.P."/>
            <person name="Spaink H.P."/>
            <person name="Duboule D."/>
            <person name="McGlinn E."/>
            <person name="Kini R.M."/>
            <person name="Richardson M.K."/>
        </authorList>
    </citation>
    <scope>NUCLEOTIDE SEQUENCE</scope>
    <source>
        <tissue evidence="2">Blood</tissue>
    </source>
</reference>
<feature type="region of interest" description="Disordered" evidence="1">
    <location>
        <begin position="29"/>
        <end position="54"/>
    </location>
</feature>
<feature type="region of interest" description="Disordered" evidence="1">
    <location>
        <begin position="152"/>
        <end position="171"/>
    </location>
</feature>
<name>V8P0J1_OPHHA</name>
<feature type="compositionally biased region" description="Polar residues" evidence="1">
    <location>
        <begin position="193"/>
        <end position="203"/>
    </location>
</feature>
<proteinExistence type="predicted"/>
<dbReference type="Proteomes" id="UP000018936">
    <property type="component" value="Unassembled WGS sequence"/>
</dbReference>
<feature type="non-terminal residue" evidence="2">
    <location>
        <position position="1"/>
    </location>
</feature>
<evidence type="ECO:0000313" key="3">
    <source>
        <dbReference type="Proteomes" id="UP000018936"/>
    </source>
</evidence>
<comment type="caution">
    <text evidence="2">The sequence shown here is derived from an EMBL/GenBank/DDBJ whole genome shotgun (WGS) entry which is preliminary data.</text>
</comment>
<organism evidence="2 3">
    <name type="scientific">Ophiophagus hannah</name>
    <name type="common">King cobra</name>
    <name type="synonym">Naja hannah</name>
    <dbReference type="NCBI Taxonomy" id="8665"/>
    <lineage>
        <taxon>Eukaryota</taxon>
        <taxon>Metazoa</taxon>
        <taxon>Chordata</taxon>
        <taxon>Craniata</taxon>
        <taxon>Vertebrata</taxon>
        <taxon>Euteleostomi</taxon>
        <taxon>Lepidosauria</taxon>
        <taxon>Squamata</taxon>
        <taxon>Bifurcata</taxon>
        <taxon>Unidentata</taxon>
        <taxon>Episquamata</taxon>
        <taxon>Toxicofera</taxon>
        <taxon>Serpentes</taxon>
        <taxon>Colubroidea</taxon>
        <taxon>Elapidae</taxon>
        <taxon>Elapinae</taxon>
        <taxon>Ophiophagus</taxon>
    </lineage>
</organism>
<keyword evidence="3" id="KW-1185">Reference proteome</keyword>
<evidence type="ECO:0000313" key="2">
    <source>
        <dbReference type="EMBL" id="ETE68004.1"/>
    </source>
</evidence>
<feature type="region of interest" description="Disordered" evidence="1">
    <location>
        <begin position="192"/>
        <end position="220"/>
    </location>
</feature>
<gene>
    <name evidence="2" type="ORF">L345_06203</name>
</gene>
<sequence length="400" mass="45307">MIYQPVYRLKEGIKSCPEPAPLTYPQTLQEETHDSGVHPLATPHPCSSEPGKKGGSVRKYLTGLGEENVGTRHSEQCSGYCSIVILLGNAPLQNPRRRANGPLSKGCVLGLTPPLCKAQLLRHTYDSGNKNHRWRRRKKRIVASIHRNLWRRPRLKKNRSTPASANRPFTDARKQSILKRQFFGQRRRLHPSFVSQQQATSTPRARGRSETSARRLSPKQQCRNFWRRQPVEPKDVGKGRLPIDITVKSVSFQLFPAYLELPFLGLNQPLSIDLSSTIAVFPASFFAVLIRTCAATLTVTVLQHSRFGRGQRRTRAWRKSCERGLARSPFCHPAWFLRAIVFLVGDRERAALISWAQLQRALCVKCLAFGSASEREEAEFGALICRASESVLVHRIYLRM</sequence>
<protein>
    <submittedName>
        <fullName evidence="2">Uncharacterized protein</fullName>
    </submittedName>
</protein>
<dbReference type="AlphaFoldDB" id="V8P0J1"/>
<accession>V8P0J1</accession>
<evidence type="ECO:0000256" key="1">
    <source>
        <dbReference type="SAM" id="MobiDB-lite"/>
    </source>
</evidence>